<evidence type="ECO:0000256" key="6">
    <source>
        <dbReference type="ARBA" id="ARBA00022840"/>
    </source>
</evidence>
<dbReference type="EMBL" id="CP001791">
    <property type="protein sequence ID" value="ADH99652.1"/>
    <property type="molecule type" value="Genomic_DNA"/>
</dbReference>
<evidence type="ECO:0000256" key="8">
    <source>
        <dbReference type="ARBA" id="ARBA00048478"/>
    </source>
</evidence>
<dbReference type="HOGENOM" id="CLU_079959_0_2_9"/>
<dbReference type="RefSeq" id="WP_013173074.1">
    <property type="nucleotide sequence ID" value="NC_014219.1"/>
</dbReference>
<evidence type="ECO:0000256" key="1">
    <source>
        <dbReference type="ARBA" id="ARBA00009427"/>
    </source>
</evidence>
<comment type="catalytic activity">
    <reaction evidence="7 9">
        <text>dCMP + ATP = dCDP + ADP</text>
        <dbReference type="Rhea" id="RHEA:25094"/>
        <dbReference type="ChEBI" id="CHEBI:30616"/>
        <dbReference type="ChEBI" id="CHEBI:57566"/>
        <dbReference type="ChEBI" id="CHEBI:58593"/>
        <dbReference type="ChEBI" id="CHEBI:456216"/>
        <dbReference type="EC" id="2.7.4.25"/>
    </reaction>
</comment>
<evidence type="ECO:0000313" key="12">
    <source>
        <dbReference type="Proteomes" id="UP000000271"/>
    </source>
</evidence>
<feature type="domain" description="Cytidylate kinase" evidence="10">
    <location>
        <begin position="6"/>
        <end position="217"/>
    </location>
</feature>
<dbReference type="InterPro" id="IPR003136">
    <property type="entry name" value="Cytidylate_kin"/>
</dbReference>
<feature type="binding site" evidence="9">
    <location>
        <begin position="10"/>
        <end position="18"/>
    </location>
    <ligand>
        <name>ATP</name>
        <dbReference type="ChEBI" id="CHEBI:30616"/>
    </ligand>
</feature>
<comment type="subcellular location">
    <subcellularLocation>
        <location evidence="9">Cytoplasm</location>
    </subcellularLocation>
</comment>
<evidence type="ECO:0000313" key="11">
    <source>
        <dbReference type="EMBL" id="ADH99652.1"/>
    </source>
</evidence>
<keyword evidence="5 9" id="KW-0418">Kinase</keyword>
<dbReference type="InterPro" id="IPR011994">
    <property type="entry name" value="Cytidylate_kinase_dom"/>
</dbReference>
<dbReference type="AlphaFoldDB" id="D6XVB4"/>
<dbReference type="CDD" id="cd02020">
    <property type="entry name" value="CMPK"/>
    <property type="match status" value="1"/>
</dbReference>
<dbReference type="Pfam" id="PF02224">
    <property type="entry name" value="Cytidylate_kin"/>
    <property type="match status" value="1"/>
</dbReference>
<keyword evidence="12" id="KW-1185">Reference proteome</keyword>
<sequence length="226" mass="25128">MNKINIAIDGPAGAGKSTVARMVAEQLGFTYIDTGAMYRVVTWKALKQRVDVDDESALAELLKETEIGLVQDGLESRVYCDGADRSEQIRAPEVTERVSYVAAHRKIREDLVKRQQALAASGGTVMDGRDIGTAVLPDAKLKVYLTAPVEERARRRYDEQIKKGISTDFDQLKQDIETRDRLDTERDVTPLRQAEDAILLDSTDMSVEEVVSSIISLKNKGDDQLE</sequence>
<evidence type="ECO:0000256" key="5">
    <source>
        <dbReference type="ARBA" id="ARBA00022777"/>
    </source>
</evidence>
<dbReference type="EC" id="2.7.4.25" evidence="9"/>
<dbReference type="NCBIfam" id="TIGR00017">
    <property type="entry name" value="cmk"/>
    <property type="match status" value="1"/>
</dbReference>
<comment type="similarity">
    <text evidence="1 9">Belongs to the cytidylate kinase family. Type 1 subfamily.</text>
</comment>
<protein>
    <recommendedName>
        <fullName evidence="9">Cytidylate kinase</fullName>
        <shortName evidence="9">CK</shortName>
        <ecNumber evidence="9">2.7.4.25</ecNumber>
    </recommendedName>
    <alternativeName>
        <fullName evidence="9">Cytidine monophosphate kinase</fullName>
        <shortName evidence="9">CMP kinase</shortName>
    </alternativeName>
</protein>
<dbReference type="PANTHER" id="PTHR21299">
    <property type="entry name" value="CYTIDYLATE KINASE/PANTOATE-BETA-ALANINE LIGASE"/>
    <property type="match status" value="1"/>
</dbReference>
<evidence type="ECO:0000256" key="9">
    <source>
        <dbReference type="HAMAP-Rule" id="MF_00238"/>
    </source>
</evidence>
<evidence type="ECO:0000256" key="3">
    <source>
        <dbReference type="ARBA" id="ARBA00022679"/>
    </source>
</evidence>
<dbReference type="GO" id="GO:0005829">
    <property type="term" value="C:cytosol"/>
    <property type="evidence" value="ECO:0007669"/>
    <property type="project" value="TreeGrafter"/>
</dbReference>
<reference evidence="11" key="1">
    <citation type="submission" date="2009-10" db="EMBL/GenBank/DDBJ databases">
        <title>Complete sequence of Bacillus selenitireducens MLS10.</title>
        <authorList>
            <consortium name="US DOE Joint Genome Institute"/>
            <person name="Lucas S."/>
            <person name="Copeland A."/>
            <person name="Lapidus A."/>
            <person name="Glavina del Rio T."/>
            <person name="Dalin E."/>
            <person name="Tice H."/>
            <person name="Bruce D."/>
            <person name="Goodwin L."/>
            <person name="Pitluck S."/>
            <person name="Sims D."/>
            <person name="Brettin T."/>
            <person name="Detter J.C."/>
            <person name="Han C."/>
            <person name="Larimer F."/>
            <person name="Land M."/>
            <person name="Hauser L."/>
            <person name="Kyrpides N."/>
            <person name="Ovchinnikova G."/>
            <person name="Stolz J."/>
        </authorList>
    </citation>
    <scope>NUCLEOTIDE SEQUENCE [LARGE SCALE GENOMIC DNA]</scope>
    <source>
        <strain evidence="11">MLS10</strain>
    </source>
</reference>
<keyword evidence="6 9" id="KW-0067">ATP-binding</keyword>
<dbReference type="Proteomes" id="UP000000271">
    <property type="component" value="Chromosome"/>
</dbReference>
<dbReference type="OrthoDB" id="9807434at2"/>
<dbReference type="eggNOG" id="COG0283">
    <property type="taxonomic scope" value="Bacteria"/>
</dbReference>
<accession>D6XVB4</accession>
<keyword evidence="4 9" id="KW-0547">Nucleotide-binding</keyword>
<dbReference type="GO" id="GO:0006220">
    <property type="term" value="P:pyrimidine nucleotide metabolic process"/>
    <property type="evidence" value="ECO:0007669"/>
    <property type="project" value="UniProtKB-UniRule"/>
</dbReference>
<dbReference type="STRING" id="439292.Bsel_2148"/>
<proteinExistence type="inferred from homology"/>
<evidence type="ECO:0000256" key="7">
    <source>
        <dbReference type="ARBA" id="ARBA00047615"/>
    </source>
</evidence>
<comment type="catalytic activity">
    <reaction evidence="8 9">
        <text>CMP + ATP = CDP + ADP</text>
        <dbReference type="Rhea" id="RHEA:11600"/>
        <dbReference type="ChEBI" id="CHEBI:30616"/>
        <dbReference type="ChEBI" id="CHEBI:58069"/>
        <dbReference type="ChEBI" id="CHEBI:60377"/>
        <dbReference type="ChEBI" id="CHEBI:456216"/>
        <dbReference type="EC" id="2.7.4.25"/>
    </reaction>
</comment>
<evidence type="ECO:0000256" key="2">
    <source>
        <dbReference type="ARBA" id="ARBA00022490"/>
    </source>
</evidence>
<organism evidence="11 12">
    <name type="scientific">Bacillus selenitireducens (strain ATCC 700615 / DSM 15326 / MLS10)</name>
    <dbReference type="NCBI Taxonomy" id="439292"/>
    <lineage>
        <taxon>Bacteria</taxon>
        <taxon>Bacillati</taxon>
        <taxon>Bacillota</taxon>
        <taxon>Bacilli</taxon>
        <taxon>Bacillales</taxon>
        <taxon>Bacillaceae</taxon>
        <taxon>Salisediminibacterium</taxon>
    </lineage>
</organism>
<dbReference type="KEGG" id="bse:Bsel_2148"/>
<gene>
    <name evidence="9" type="primary">cmk</name>
    <name evidence="11" type="ordered locus">Bsel_2148</name>
</gene>
<keyword evidence="2 9" id="KW-0963">Cytoplasm</keyword>
<dbReference type="GO" id="GO:0005524">
    <property type="term" value="F:ATP binding"/>
    <property type="evidence" value="ECO:0007669"/>
    <property type="project" value="UniProtKB-UniRule"/>
</dbReference>
<name>D6XVB4_BACIE</name>
<dbReference type="Gene3D" id="3.40.50.300">
    <property type="entry name" value="P-loop containing nucleotide triphosphate hydrolases"/>
    <property type="match status" value="1"/>
</dbReference>
<keyword evidence="3 9" id="KW-0808">Transferase</keyword>
<evidence type="ECO:0000256" key="4">
    <source>
        <dbReference type="ARBA" id="ARBA00022741"/>
    </source>
</evidence>
<evidence type="ECO:0000259" key="10">
    <source>
        <dbReference type="Pfam" id="PF02224"/>
    </source>
</evidence>
<dbReference type="GO" id="GO:0015949">
    <property type="term" value="P:nucleobase-containing small molecule interconversion"/>
    <property type="evidence" value="ECO:0007669"/>
    <property type="project" value="TreeGrafter"/>
</dbReference>
<dbReference type="GO" id="GO:0036431">
    <property type="term" value="F:dCMP kinase activity"/>
    <property type="evidence" value="ECO:0007669"/>
    <property type="project" value="InterPro"/>
</dbReference>
<dbReference type="SUPFAM" id="SSF52540">
    <property type="entry name" value="P-loop containing nucleoside triphosphate hydrolases"/>
    <property type="match status" value="1"/>
</dbReference>
<dbReference type="GO" id="GO:0036430">
    <property type="term" value="F:CMP kinase activity"/>
    <property type="evidence" value="ECO:0007669"/>
    <property type="project" value="RHEA"/>
</dbReference>
<dbReference type="PANTHER" id="PTHR21299:SF2">
    <property type="entry name" value="CYTIDYLATE KINASE"/>
    <property type="match status" value="1"/>
</dbReference>
<dbReference type="InterPro" id="IPR027417">
    <property type="entry name" value="P-loop_NTPase"/>
</dbReference>
<dbReference type="HAMAP" id="MF_00238">
    <property type="entry name" value="Cytidyl_kinase_type1"/>
    <property type="match status" value="1"/>
</dbReference>